<dbReference type="OrthoDB" id="9798539at2"/>
<dbReference type="Proteomes" id="UP000183200">
    <property type="component" value="Unassembled WGS sequence"/>
</dbReference>
<dbReference type="RefSeq" id="WP_074610786.1">
    <property type="nucleotide sequence ID" value="NZ_FNGY01000007.1"/>
</dbReference>
<gene>
    <name evidence="2" type="ORF">SAMN05421820_10734</name>
</gene>
<dbReference type="SUPFAM" id="SSF63825">
    <property type="entry name" value="YWTD domain"/>
    <property type="match status" value="1"/>
</dbReference>
<organism evidence="2 3">
    <name type="scientific">Pedobacter steynii</name>
    <dbReference type="NCBI Taxonomy" id="430522"/>
    <lineage>
        <taxon>Bacteria</taxon>
        <taxon>Pseudomonadati</taxon>
        <taxon>Bacteroidota</taxon>
        <taxon>Sphingobacteriia</taxon>
        <taxon>Sphingobacteriales</taxon>
        <taxon>Sphingobacteriaceae</taxon>
        <taxon>Pedobacter</taxon>
    </lineage>
</organism>
<proteinExistence type="predicted"/>
<dbReference type="EMBL" id="FNGY01000007">
    <property type="protein sequence ID" value="SDN30187.1"/>
    <property type="molecule type" value="Genomic_DNA"/>
</dbReference>
<dbReference type="PROSITE" id="PS51257">
    <property type="entry name" value="PROKAR_LIPOPROTEIN"/>
    <property type="match status" value="1"/>
</dbReference>
<dbReference type="Pfam" id="PF13449">
    <property type="entry name" value="Phytase-like"/>
    <property type="match status" value="1"/>
</dbReference>
<evidence type="ECO:0000259" key="1">
    <source>
        <dbReference type="Pfam" id="PF13449"/>
    </source>
</evidence>
<dbReference type="PANTHER" id="PTHR37957">
    <property type="entry name" value="BLR7070 PROTEIN"/>
    <property type="match status" value="1"/>
</dbReference>
<name>A0A1H0A9R8_9SPHI</name>
<keyword evidence="3" id="KW-1185">Reference proteome</keyword>
<protein>
    <submittedName>
        <fullName evidence="2">Uncharacterized conserved protein</fullName>
    </submittedName>
</protein>
<feature type="domain" description="Phytase-like" evidence="1">
    <location>
        <begin position="54"/>
        <end position="338"/>
    </location>
</feature>
<dbReference type="AlphaFoldDB" id="A0A1H0A9R8"/>
<accession>A0A1H0A9R8</accession>
<dbReference type="PANTHER" id="PTHR37957:SF1">
    <property type="entry name" value="PHYTASE-LIKE DOMAIN-CONTAINING PROTEIN"/>
    <property type="match status" value="1"/>
</dbReference>
<evidence type="ECO:0000313" key="3">
    <source>
        <dbReference type="Proteomes" id="UP000183200"/>
    </source>
</evidence>
<dbReference type="InterPro" id="IPR027372">
    <property type="entry name" value="Phytase-like_dom"/>
</dbReference>
<sequence length="353" mass="39262">MQKLFSSLLGVGLISFSVSCGTYKAAAEIKLKTTSHFNYLGSCELPYGLQYRQTTVGGLSGIDYDPVHQVYYLISDDRSAINPARFYTAKIKLTANGIDTVMLTGTQKLPVQRKGVPDPEAIRYSPVSGRLVWSSEGDRNIKSGSATLIDPSIQLISRKGKIIQNFILPESLKMSTMESGPQNNEVLEGLTFSGDGKILYASMEGPLYEDKLPAFQRVYQFDVASGVNTAQYFYKSEKGYGITDILNVNDRQFLFTERSWSKETKRLTVMVYLADFQGATDLMQYTDRGGSEAIPIRKKLLLDFSKLSFPVDNIEGATLGPQLPNGHPTLLFVSDNNFNPEQITQFLLFELVL</sequence>
<evidence type="ECO:0000313" key="2">
    <source>
        <dbReference type="EMBL" id="SDN30187.1"/>
    </source>
</evidence>
<reference evidence="3" key="1">
    <citation type="submission" date="2016-10" db="EMBL/GenBank/DDBJ databases">
        <authorList>
            <person name="Varghese N."/>
            <person name="Submissions S."/>
        </authorList>
    </citation>
    <scope>NUCLEOTIDE SEQUENCE [LARGE SCALE GENOMIC DNA]</scope>
    <source>
        <strain evidence="3">DSM 19110</strain>
    </source>
</reference>